<protein>
    <submittedName>
        <fullName evidence="7">ABC transporter permease</fullName>
    </submittedName>
</protein>
<evidence type="ECO:0000256" key="4">
    <source>
        <dbReference type="ARBA" id="ARBA00023136"/>
    </source>
</evidence>
<feature type="transmembrane region" description="Helical" evidence="5">
    <location>
        <begin position="151"/>
        <end position="174"/>
    </location>
</feature>
<dbReference type="RefSeq" id="WP_284874381.1">
    <property type="nucleotide sequence ID" value="NZ_CP126970.1"/>
</dbReference>
<evidence type="ECO:0000256" key="3">
    <source>
        <dbReference type="ARBA" id="ARBA00022989"/>
    </source>
</evidence>
<feature type="transmembrane region" description="Helical" evidence="5">
    <location>
        <begin position="74"/>
        <end position="97"/>
    </location>
</feature>
<organism evidence="7 8">
    <name type="scientific">Corynebacterium suedekumii</name>
    <dbReference type="NCBI Taxonomy" id="3049801"/>
    <lineage>
        <taxon>Bacteria</taxon>
        <taxon>Bacillati</taxon>
        <taxon>Actinomycetota</taxon>
        <taxon>Actinomycetes</taxon>
        <taxon>Mycobacteriales</taxon>
        <taxon>Corynebacteriaceae</taxon>
        <taxon>Corynebacterium</taxon>
    </lineage>
</organism>
<feature type="transmembrane region" description="Helical" evidence="5">
    <location>
        <begin position="237"/>
        <end position="255"/>
    </location>
</feature>
<feature type="transmembrane region" description="Helical" evidence="5">
    <location>
        <begin position="46"/>
        <end position="62"/>
    </location>
</feature>
<evidence type="ECO:0000259" key="6">
    <source>
        <dbReference type="Pfam" id="PF01061"/>
    </source>
</evidence>
<keyword evidence="2 5" id="KW-0812">Transmembrane</keyword>
<dbReference type="PANTHER" id="PTHR43229:SF2">
    <property type="entry name" value="NODULATION PROTEIN J"/>
    <property type="match status" value="1"/>
</dbReference>
<sequence>MTEITDTRFTPGTFTPAPERATRSRMIAAQGRMETILFLRHGEQQLLSIIIPLAMLVIAARIPLLGEDRGVTEIFPMMLAIATTSSGFTGQAIALAFDRRYGALKRTGASGVPAATIIAGKVIAVTVMAALQAVLLGGTALLLGWRVSPAGLLLGVVVLLVGVAAFTALGLLMGGTLPAELVLALANLIWVILVGTVGWVLYSQGLDDAGWYTLIPSVALASGLTLAFDGSVPWRELVVLTGWAVVASAAAVKWFRFSS</sequence>
<dbReference type="InterPro" id="IPR013525">
    <property type="entry name" value="ABC2_TM"/>
</dbReference>
<keyword evidence="4 5" id="KW-0472">Membrane</keyword>
<evidence type="ECO:0000313" key="8">
    <source>
        <dbReference type="Proteomes" id="UP001238805"/>
    </source>
</evidence>
<feature type="transmembrane region" description="Helical" evidence="5">
    <location>
        <begin position="118"/>
        <end position="145"/>
    </location>
</feature>
<dbReference type="InterPro" id="IPR051784">
    <property type="entry name" value="Nod_factor_ABC_transporter"/>
</dbReference>
<name>A0ABY8VMB1_9CORY</name>
<feature type="domain" description="ABC-2 type transporter transmembrane" evidence="6">
    <location>
        <begin position="34"/>
        <end position="195"/>
    </location>
</feature>
<evidence type="ECO:0000256" key="5">
    <source>
        <dbReference type="SAM" id="Phobius"/>
    </source>
</evidence>
<comment type="subcellular location">
    <subcellularLocation>
        <location evidence="1">Membrane</location>
        <topology evidence="1">Multi-pass membrane protein</topology>
    </subcellularLocation>
</comment>
<reference evidence="7 8" key="1">
    <citation type="submission" date="2023-05" db="EMBL/GenBank/DDBJ databases">
        <title>Corynebacterium suedekumii sp. nov. and Corynebacterium breve sp. nov. isolated from raw cow's milk.</title>
        <authorList>
            <person name="Baer M.K."/>
            <person name="Mehl L."/>
            <person name="Hellmuth R."/>
            <person name="Marke G."/>
            <person name="Lipski A."/>
        </authorList>
    </citation>
    <scope>NUCLEOTIDE SEQUENCE [LARGE SCALE GENOMIC DNA]</scope>
    <source>
        <strain evidence="7 8">LM112</strain>
    </source>
</reference>
<keyword evidence="8" id="KW-1185">Reference proteome</keyword>
<evidence type="ECO:0000256" key="2">
    <source>
        <dbReference type="ARBA" id="ARBA00022692"/>
    </source>
</evidence>
<dbReference type="EMBL" id="CP126970">
    <property type="protein sequence ID" value="WIM69788.1"/>
    <property type="molecule type" value="Genomic_DNA"/>
</dbReference>
<dbReference type="Pfam" id="PF01061">
    <property type="entry name" value="ABC2_membrane"/>
    <property type="match status" value="1"/>
</dbReference>
<proteinExistence type="predicted"/>
<dbReference type="Proteomes" id="UP001238805">
    <property type="component" value="Chromosome"/>
</dbReference>
<evidence type="ECO:0000313" key="7">
    <source>
        <dbReference type="EMBL" id="WIM69788.1"/>
    </source>
</evidence>
<gene>
    <name evidence="7" type="ORF">QP029_11270</name>
</gene>
<keyword evidence="3 5" id="KW-1133">Transmembrane helix</keyword>
<evidence type="ECO:0000256" key="1">
    <source>
        <dbReference type="ARBA" id="ARBA00004141"/>
    </source>
</evidence>
<dbReference type="PANTHER" id="PTHR43229">
    <property type="entry name" value="NODULATION PROTEIN J"/>
    <property type="match status" value="1"/>
</dbReference>
<accession>A0ABY8VMB1</accession>
<feature type="transmembrane region" description="Helical" evidence="5">
    <location>
        <begin position="181"/>
        <end position="203"/>
    </location>
</feature>